<dbReference type="Pfam" id="PF08448">
    <property type="entry name" value="PAS_4"/>
    <property type="match status" value="1"/>
</dbReference>
<evidence type="ECO:0000256" key="5">
    <source>
        <dbReference type="ARBA" id="ARBA00022553"/>
    </source>
</evidence>
<reference evidence="18 19" key="1">
    <citation type="submission" date="2019-05" db="EMBL/GenBank/DDBJ databases">
        <authorList>
            <person name="Narsing Rao M.P."/>
            <person name="Li W.J."/>
        </authorList>
    </citation>
    <scope>NUCLEOTIDE SEQUENCE [LARGE SCALE GENOMIC DNA]</scope>
    <source>
        <strain evidence="18 19">SYSU_K30003</strain>
    </source>
</reference>
<dbReference type="GO" id="GO:0004721">
    <property type="term" value="F:phosphoprotein phosphatase activity"/>
    <property type="evidence" value="ECO:0007669"/>
    <property type="project" value="TreeGrafter"/>
</dbReference>
<feature type="domain" description="HAMP" evidence="17">
    <location>
        <begin position="206"/>
        <end position="258"/>
    </location>
</feature>
<dbReference type="InterPro" id="IPR050351">
    <property type="entry name" value="BphY/WalK/GraS-like"/>
</dbReference>
<dbReference type="CDD" id="cd00075">
    <property type="entry name" value="HATPase"/>
    <property type="match status" value="1"/>
</dbReference>
<feature type="transmembrane region" description="Helical" evidence="14">
    <location>
        <begin position="185"/>
        <end position="208"/>
    </location>
</feature>
<keyword evidence="6" id="KW-0808">Transferase</keyword>
<dbReference type="InterPro" id="IPR049814">
    <property type="entry name" value="Resp_reg_WalK"/>
</dbReference>
<evidence type="ECO:0000259" key="15">
    <source>
        <dbReference type="PROSITE" id="PS50109"/>
    </source>
</evidence>
<dbReference type="CDD" id="cd06225">
    <property type="entry name" value="HAMP"/>
    <property type="match status" value="1"/>
</dbReference>
<dbReference type="InterPro" id="IPR003660">
    <property type="entry name" value="HAMP_dom"/>
</dbReference>
<dbReference type="EMBL" id="VCIW01000027">
    <property type="protein sequence ID" value="TLS48895.1"/>
    <property type="molecule type" value="Genomic_DNA"/>
</dbReference>
<comment type="caution">
    <text evidence="18">The sequence shown here is derived from an EMBL/GenBank/DDBJ whole genome shotgun (WGS) entry which is preliminary data.</text>
</comment>
<dbReference type="SMART" id="SM00387">
    <property type="entry name" value="HATPase_c"/>
    <property type="match status" value="1"/>
</dbReference>
<dbReference type="RefSeq" id="WP_138197705.1">
    <property type="nucleotide sequence ID" value="NZ_VCIW01000027.1"/>
</dbReference>
<dbReference type="GO" id="GO:0005886">
    <property type="term" value="C:plasma membrane"/>
    <property type="evidence" value="ECO:0007669"/>
    <property type="project" value="UniProtKB-SubCell"/>
</dbReference>
<dbReference type="NCBIfam" id="NF033092">
    <property type="entry name" value="HK_WalK"/>
    <property type="match status" value="1"/>
</dbReference>
<evidence type="ECO:0000256" key="14">
    <source>
        <dbReference type="SAM" id="Phobius"/>
    </source>
</evidence>
<dbReference type="GO" id="GO:0016036">
    <property type="term" value="P:cellular response to phosphate starvation"/>
    <property type="evidence" value="ECO:0007669"/>
    <property type="project" value="TreeGrafter"/>
</dbReference>
<dbReference type="Pfam" id="PF23846">
    <property type="entry name" value="Cache_WalK"/>
    <property type="match status" value="1"/>
</dbReference>
<keyword evidence="13 14" id="KW-0472">Membrane</keyword>
<evidence type="ECO:0000256" key="12">
    <source>
        <dbReference type="ARBA" id="ARBA00023012"/>
    </source>
</evidence>
<dbReference type="FunFam" id="1.10.287.130:FF:000001">
    <property type="entry name" value="Two-component sensor histidine kinase"/>
    <property type="match status" value="1"/>
</dbReference>
<evidence type="ECO:0000256" key="1">
    <source>
        <dbReference type="ARBA" id="ARBA00000085"/>
    </source>
</evidence>
<keyword evidence="9 18" id="KW-0418">Kinase</keyword>
<dbReference type="InterPro" id="IPR003661">
    <property type="entry name" value="HisK_dim/P_dom"/>
</dbReference>
<organism evidence="18 19">
    <name type="scientific">Paenibacillus antri</name>
    <dbReference type="NCBI Taxonomy" id="2582848"/>
    <lineage>
        <taxon>Bacteria</taxon>
        <taxon>Bacillati</taxon>
        <taxon>Bacillota</taxon>
        <taxon>Bacilli</taxon>
        <taxon>Bacillales</taxon>
        <taxon>Paenibacillaceae</taxon>
        <taxon>Paenibacillus</taxon>
    </lineage>
</organism>
<keyword evidence="10" id="KW-0067">ATP-binding</keyword>
<dbReference type="GO" id="GO:0000155">
    <property type="term" value="F:phosphorelay sensor kinase activity"/>
    <property type="evidence" value="ECO:0007669"/>
    <property type="project" value="InterPro"/>
</dbReference>
<dbReference type="PROSITE" id="PS50112">
    <property type="entry name" value="PAS"/>
    <property type="match status" value="1"/>
</dbReference>
<evidence type="ECO:0000256" key="3">
    <source>
        <dbReference type="ARBA" id="ARBA00012438"/>
    </source>
</evidence>
<dbReference type="SUPFAM" id="SSF103190">
    <property type="entry name" value="Sensory domain-like"/>
    <property type="match status" value="1"/>
</dbReference>
<comment type="catalytic activity">
    <reaction evidence="1">
        <text>ATP + protein L-histidine = ADP + protein N-phospho-L-histidine.</text>
        <dbReference type="EC" id="2.7.13.3"/>
    </reaction>
</comment>
<evidence type="ECO:0000259" key="16">
    <source>
        <dbReference type="PROSITE" id="PS50112"/>
    </source>
</evidence>
<dbReference type="Proteomes" id="UP000309676">
    <property type="component" value="Unassembled WGS sequence"/>
</dbReference>
<dbReference type="Gene3D" id="1.10.287.130">
    <property type="match status" value="1"/>
</dbReference>
<keyword evidence="7 14" id="KW-0812">Transmembrane</keyword>
<dbReference type="SUPFAM" id="SSF55785">
    <property type="entry name" value="PYP-like sensor domain (PAS domain)"/>
    <property type="match status" value="1"/>
</dbReference>
<dbReference type="InterPro" id="IPR003594">
    <property type="entry name" value="HATPase_dom"/>
</dbReference>
<dbReference type="SUPFAM" id="SSF158472">
    <property type="entry name" value="HAMP domain-like"/>
    <property type="match status" value="1"/>
</dbReference>
<keyword evidence="19" id="KW-1185">Reference proteome</keyword>
<dbReference type="InterPro" id="IPR013656">
    <property type="entry name" value="PAS_4"/>
</dbReference>
<dbReference type="Gene3D" id="3.30.450.20">
    <property type="entry name" value="PAS domain"/>
    <property type="match status" value="2"/>
</dbReference>
<dbReference type="Pfam" id="PF00672">
    <property type="entry name" value="HAMP"/>
    <property type="match status" value="1"/>
</dbReference>
<dbReference type="SMART" id="SM00388">
    <property type="entry name" value="HisKA"/>
    <property type="match status" value="1"/>
</dbReference>
<dbReference type="InterPro" id="IPR036890">
    <property type="entry name" value="HATPase_C_sf"/>
</dbReference>
<evidence type="ECO:0000256" key="9">
    <source>
        <dbReference type="ARBA" id="ARBA00022777"/>
    </source>
</evidence>
<accession>A0A5R9GBX0</accession>
<dbReference type="CDD" id="cd00082">
    <property type="entry name" value="HisKA"/>
    <property type="match status" value="1"/>
</dbReference>
<dbReference type="InterPro" id="IPR000014">
    <property type="entry name" value="PAS"/>
</dbReference>
<dbReference type="InterPro" id="IPR029151">
    <property type="entry name" value="Sensor-like_sf"/>
</dbReference>
<dbReference type="InterPro" id="IPR004358">
    <property type="entry name" value="Sig_transdc_His_kin-like_C"/>
</dbReference>
<evidence type="ECO:0000313" key="18">
    <source>
        <dbReference type="EMBL" id="TLS48895.1"/>
    </source>
</evidence>
<dbReference type="CDD" id="cd00130">
    <property type="entry name" value="PAS"/>
    <property type="match status" value="1"/>
</dbReference>
<dbReference type="PROSITE" id="PS50885">
    <property type="entry name" value="HAMP"/>
    <property type="match status" value="1"/>
</dbReference>
<evidence type="ECO:0000256" key="4">
    <source>
        <dbReference type="ARBA" id="ARBA00022475"/>
    </source>
</evidence>
<dbReference type="SUPFAM" id="SSF55874">
    <property type="entry name" value="ATPase domain of HSP90 chaperone/DNA topoisomerase II/histidine kinase"/>
    <property type="match status" value="1"/>
</dbReference>
<dbReference type="AlphaFoldDB" id="A0A5R9GBX0"/>
<feature type="transmembrane region" description="Helical" evidence="14">
    <location>
        <begin position="12"/>
        <end position="34"/>
    </location>
</feature>
<keyword evidence="11 14" id="KW-1133">Transmembrane helix</keyword>
<keyword evidence="5" id="KW-0597">Phosphoprotein</keyword>
<evidence type="ECO:0000256" key="6">
    <source>
        <dbReference type="ARBA" id="ARBA00022679"/>
    </source>
</evidence>
<dbReference type="PROSITE" id="PS50109">
    <property type="entry name" value="HIS_KIN"/>
    <property type="match status" value="1"/>
</dbReference>
<evidence type="ECO:0000256" key="2">
    <source>
        <dbReference type="ARBA" id="ARBA00004651"/>
    </source>
</evidence>
<dbReference type="SMART" id="SM00304">
    <property type="entry name" value="HAMP"/>
    <property type="match status" value="1"/>
</dbReference>
<dbReference type="InterPro" id="IPR035965">
    <property type="entry name" value="PAS-like_dom_sf"/>
</dbReference>
<dbReference type="PANTHER" id="PTHR45453:SF1">
    <property type="entry name" value="PHOSPHATE REGULON SENSOR PROTEIN PHOR"/>
    <property type="match status" value="1"/>
</dbReference>
<dbReference type="NCBIfam" id="TIGR00229">
    <property type="entry name" value="sensory_box"/>
    <property type="match status" value="1"/>
</dbReference>
<dbReference type="InterPro" id="IPR057640">
    <property type="entry name" value="Cache_WalK"/>
</dbReference>
<gene>
    <name evidence="18" type="primary">walK</name>
    <name evidence="18" type="ORF">FE782_28245</name>
</gene>
<evidence type="ECO:0000256" key="8">
    <source>
        <dbReference type="ARBA" id="ARBA00022741"/>
    </source>
</evidence>
<keyword evidence="4" id="KW-1003">Cell membrane</keyword>
<protein>
    <recommendedName>
        <fullName evidence="3">histidine kinase</fullName>
        <ecNumber evidence="3">2.7.13.3</ecNumber>
    </recommendedName>
</protein>
<dbReference type="PANTHER" id="PTHR45453">
    <property type="entry name" value="PHOSPHATE REGULON SENSOR PROTEIN PHOR"/>
    <property type="match status" value="1"/>
</dbReference>
<feature type="domain" description="PAS" evidence="16">
    <location>
        <begin position="263"/>
        <end position="315"/>
    </location>
</feature>
<evidence type="ECO:0000256" key="10">
    <source>
        <dbReference type="ARBA" id="ARBA00022840"/>
    </source>
</evidence>
<evidence type="ECO:0000256" key="7">
    <source>
        <dbReference type="ARBA" id="ARBA00022692"/>
    </source>
</evidence>
<evidence type="ECO:0000313" key="19">
    <source>
        <dbReference type="Proteomes" id="UP000309676"/>
    </source>
</evidence>
<dbReference type="EC" id="2.7.13.3" evidence="3"/>
<sequence length="618" mass="67727">MLGFRSLQTIQLRLIVIYVLLILIAMQLIGVYFIRTLEDSFYGNFNENVDNEAYLLADYVKDYLDANLSGSSGEEQKTYEDLTIFIRNLFATNDTEIQIIDANGIVVSASGQLQEGIVGQKNTQTEVSRALQGIRGNERTMIDADGKRKRAVAMPVQSDGKVIGAVYVVASMEGLFDTMNRIKQFLFTGTVIALGLTAILGIILANMITAPIKEITRKAAAMAVGNLNQRVNVLANDEIGQLGNAFNDMTYRLKDALSSIEEEKEKLASILSNMSDGVIATDEHGRTVVMNRMARAMLGLSDDEPADGRDVLELLGLERAEVGEAAWTDGESLGVVLHPDEGGEPLAVRATFSPIHRRDHGVSGTVVLLHDVTEQEKLEASRKEFVANVSHELRTPLTTIKSYLEALDEGALEDRALAERFIGVTRNETERMIRLVNDLLHLSRFDSRQKSLSLERVEMYELLEEVTDRFAFQARQRGMALSVDIESGVQPALVDRDAVDQVLDNLVSNAIKYSPDGGLVSLSARRLTGEPGAAARVEVTVRDQGIGIPKKDLGRIFERFYRVDKARSRNMGGTGLGLSIALEIVKAHGGTIRIDSEPGKGTAVVFTLPAAGEEREDG</sequence>
<dbReference type="SUPFAM" id="SSF47384">
    <property type="entry name" value="Homodimeric domain of signal transducing histidine kinase"/>
    <property type="match status" value="1"/>
</dbReference>
<dbReference type="OrthoDB" id="9813151at2"/>
<keyword evidence="12" id="KW-0902">Two-component regulatory system</keyword>
<name>A0A5R9GBX0_9BACL</name>
<keyword evidence="8" id="KW-0547">Nucleotide-binding</keyword>
<proteinExistence type="predicted"/>
<dbReference type="Pfam" id="PF00512">
    <property type="entry name" value="HisKA"/>
    <property type="match status" value="1"/>
</dbReference>
<dbReference type="Gene3D" id="3.30.565.10">
    <property type="entry name" value="Histidine kinase-like ATPase, C-terminal domain"/>
    <property type="match status" value="1"/>
</dbReference>
<dbReference type="InterPro" id="IPR005467">
    <property type="entry name" value="His_kinase_dom"/>
</dbReference>
<dbReference type="Pfam" id="PF02518">
    <property type="entry name" value="HATPase_c"/>
    <property type="match status" value="1"/>
</dbReference>
<evidence type="ECO:0000256" key="11">
    <source>
        <dbReference type="ARBA" id="ARBA00022989"/>
    </source>
</evidence>
<feature type="domain" description="Histidine kinase" evidence="15">
    <location>
        <begin position="388"/>
        <end position="612"/>
    </location>
</feature>
<dbReference type="PRINTS" id="PR00344">
    <property type="entry name" value="BCTRLSENSOR"/>
</dbReference>
<comment type="subcellular location">
    <subcellularLocation>
        <location evidence="2">Cell membrane</location>
        <topology evidence="2">Multi-pass membrane protein</topology>
    </subcellularLocation>
</comment>
<evidence type="ECO:0000259" key="17">
    <source>
        <dbReference type="PROSITE" id="PS50885"/>
    </source>
</evidence>
<dbReference type="GO" id="GO:0005524">
    <property type="term" value="F:ATP binding"/>
    <property type="evidence" value="ECO:0007669"/>
    <property type="project" value="UniProtKB-KW"/>
</dbReference>
<dbReference type="Gene3D" id="1.10.8.500">
    <property type="entry name" value="HAMP domain in histidine kinase"/>
    <property type="match status" value="1"/>
</dbReference>
<dbReference type="SMART" id="SM00091">
    <property type="entry name" value="PAS"/>
    <property type="match status" value="1"/>
</dbReference>
<dbReference type="FunFam" id="3.30.565.10:FF:000006">
    <property type="entry name" value="Sensor histidine kinase WalK"/>
    <property type="match status" value="1"/>
</dbReference>
<evidence type="ECO:0000256" key="13">
    <source>
        <dbReference type="ARBA" id="ARBA00023136"/>
    </source>
</evidence>
<dbReference type="InterPro" id="IPR036097">
    <property type="entry name" value="HisK_dim/P_sf"/>
</dbReference>